<dbReference type="PANTHER" id="PTHR12499">
    <property type="entry name" value="OPTIC ATROPHY 3 PROTEIN OPA3"/>
    <property type="match status" value="1"/>
</dbReference>
<sequence>MILPAAKLGALFMKSLGKPLASRLKSHAAKHPRFREIIVNIAQSNHRFQVNLQRRIYGHDTGVAVHPLNPEKAVQAASDLLGEFIIFAVGGTIVILEVQRSSRSEALKEAKMRAELDALRERDNCAFYEIKQLTLRIEELEKSPKNGRAIWRPSSFGTSSNIKDISKEIQTLRQREGVSPPNQTNTTDKTPQN</sequence>
<feature type="compositionally biased region" description="Polar residues" evidence="3">
    <location>
        <begin position="180"/>
        <end position="193"/>
    </location>
</feature>
<evidence type="ECO:0000256" key="3">
    <source>
        <dbReference type="SAM" id="MobiDB-lite"/>
    </source>
</evidence>
<evidence type="ECO:0000256" key="1">
    <source>
        <dbReference type="ARBA" id="ARBA00007584"/>
    </source>
</evidence>
<evidence type="ECO:0000313" key="4">
    <source>
        <dbReference type="EMBL" id="PNR58351.1"/>
    </source>
</evidence>
<keyword evidence="6" id="KW-1185">Reference proteome</keyword>
<dbReference type="Gramene" id="Pp3c3_33990V3.1">
    <property type="protein sequence ID" value="Pp3c3_33990V3.1"/>
    <property type="gene ID" value="Pp3c3_33990"/>
</dbReference>
<dbReference type="InterPro" id="IPR010754">
    <property type="entry name" value="OPA3-like"/>
</dbReference>
<dbReference type="RefSeq" id="XP_024369885.1">
    <property type="nucleotide sequence ID" value="XM_024514117.2"/>
</dbReference>
<feature type="region of interest" description="Disordered" evidence="3">
    <location>
        <begin position="151"/>
        <end position="193"/>
    </location>
</feature>
<name>A0A2K1KX55_PHYPA</name>
<dbReference type="GO" id="GO:0005739">
    <property type="term" value="C:mitochondrion"/>
    <property type="evidence" value="ECO:0000318"/>
    <property type="project" value="GO_Central"/>
</dbReference>
<dbReference type="GO" id="GO:0019216">
    <property type="term" value="P:regulation of lipid metabolic process"/>
    <property type="evidence" value="ECO:0000318"/>
    <property type="project" value="GO_Central"/>
</dbReference>
<gene>
    <name evidence="5" type="primary">LOC112279550</name>
    <name evidence="4" type="ORF">PHYPA_005346</name>
</gene>
<dbReference type="STRING" id="3218.A0A2K1KX55"/>
<feature type="compositionally biased region" description="Polar residues" evidence="3">
    <location>
        <begin position="155"/>
        <end position="172"/>
    </location>
</feature>
<evidence type="ECO:0008006" key="7">
    <source>
        <dbReference type="Google" id="ProtNLM"/>
    </source>
</evidence>
<reference evidence="4 6" key="2">
    <citation type="journal article" date="2018" name="Plant J.">
        <title>The Physcomitrella patens chromosome-scale assembly reveals moss genome structure and evolution.</title>
        <authorList>
            <person name="Lang D."/>
            <person name="Ullrich K.K."/>
            <person name="Murat F."/>
            <person name="Fuchs J."/>
            <person name="Jenkins J."/>
            <person name="Haas F.B."/>
            <person name="Piednoel M."/>
            <person name="Gundlach H."/>
            <person name="Van Bel M."/>
            <person name="Meyberg R."/>
            <person name="Vives C."/>
            <person name="Morata J."/>
            <person name="Symeonidi A."/>
            <person name="Hiss M."/>
            <person name="Muchero W."/>
            <person name="Kamisugi Y."/>
            <person name="Saleh O."/>
            <person name="Blanc G."/>
            <person name="Decker E.L."/>
            <person name="van Gessel N."/>
            <person name="Grimwood J."/>
            <person name="Hayes R.D."/>
            <person name="Graham S.W."/>
            <person name="Gunter L.E."/>
            <person name="McDaniel S.F."/>
            <person name="Hoernstein S.N.W."/>
            <person name="Larsson A."/>
            <person name="Li F.W."/>
            <person name="Perroud P.F."/>
            <person name="Phillips J."/>
            <person name="Ranjan P."/>
            <person name="Rokshar D.S."/>
            <person name="Rothfels C.J."/>
            <person name="Schneider L."/>
            <person name="Shu S."/>
            <person name="Stevenson D.W."/>
            <person name="Thummler F."/>
            <person name="Tillich M."/>
            <person name="Villarreal Aguilar J.C."/>
            <person name="Widiez T."/>
            <person name="Wong G.K."/>
            <person name="Wymore A."/>
            <person name="Zhang Y."/>
            <person name="Zimmer A.D."/>
            <person name="Quatrano R.S."/>
            <person name="Mayer K.F.X."/>
            <person name="Goodstein D."/>
            <person name="Casacuberta J.M."/>
            <person name="Vandepoele K."/>
            <person name="Reski R."/>
            <person name="Cuming A.C."/>
            <person name="Tuskan G.A."/>
            <person name="Maumus F."/>
            <person name="Salse J."/>
            <person name="Schmutz J."/>
            <person name="Rensing S.A."/>
        </authorList>
    </citation>
    <scope>NUCLEOTIDE SEQUENCE [LARGE SCALE GENOMIC DNA]</scope>
    <source>
        <strain evidence="5 6">cv. Gransden 2004</strain>
    </source>
</reference>
<dbReference type="EMBL" id="ABEU02000003">
    <property type="protein sequence ID" value="PNR58351.1"/>
    <property type="molecule type" value="Genomic_DNA"/>
</dbReference>
<reference evidence="5" key="3">
    <citation type="submission" date="2020-12" db="UniProtKB">
        <authorList>
            <consortium name="EnsemblPlants"/>
        </authorList>
    </citation>
    <scope>IDENTIFICATION</scope>
</reference>
<dbReference type="GeneID" id="112279550"/>
<dbReference type="Proteomes" id="UP000006727">
    <property type="component" value="Chromosome 3"/>
</dbReference>
<reference evidence="4 6" key="1">
    <citation type="journal article" date="2008" name="Science">
        <title>The Physcomitrella genome reveals evolutionary insights into the conquest of land by plants.</title>
        <authorList>
            <person name="Rensing S."/>
            <person name="Lang D."/>
            <person name="Zimmer A."/>
            <person name="Terry A."/>
            <person name="Salamov A."/>
            <person name="Shapiro H."/>
            <person name="Nishiyama T."/>
            <person name="Perroud P.-F."/>
            <person name="Lindquist E."/>
            <person name="Kamisugi Y."/>
            <person name="Tanahashi T."/>
            <person name="Sakakibara K."/>
            <person name="Fujita T."/>
            <person name="Oishi K."/>
            <person name="Shin-I T."/>
            <person name="Kuroki Y."/>
            <person name="Toyoda A."/>
            <person name="Suzuki Y."/>
            <person name="Hashimoto A."/>
            <person name="Yamaguchi K."/>
            <person name="Sugano A."/>
            <person name="Kohara Y."/>
            <person name="Fujiyama A."/>
            <person name="Anterola A."/>
            <person name="Aoki S."/>
            <person name="Ashton N."/>
            <person name="Barbazuk W.B."/>
            <person name="Barker E."/>
            <person name="Bennetzen J."/>
            <person name="Bezanilla M."/>
            <person name="Blankenship R."/>
            <person name="Cho S.H."/>
            <person name="Dutcher S."/>
            <person name="Estelle M."/>
            <person name="Fawcett J.A."/>
            <person name="Gundlach H."/>
            <person name="Hanada K."/>
            <person name="Heyl A."/>
            <person name="Hicks K.A."/>
            <person name="Hugh J."/>
            <person name="Lohr M."/>
            <person name="Mayer K."/>
            <person name="Melkozernov A."/>
            <person name="Murata T."/>
            <person name="Nelson D."/>
            <person name="Pils B."/>
            <person name="Prigge M."/>
            <person name="Reiss B."/>
            <person name="Renner T."/>
            <person name="Rombauts S."/>
            <person name="Rushton P."/>
            <person name="Sanderfoot A."/>
            <person name="Schween G."/>
            <person name="Shiu S.-H."/>
            <person name="Stueber K."/>
            <person name="Theodoulou F.L."/>
            <person name="Tu H."/>
            <person name="Van de Peer Y."/>
            <person name="Verrier P.J."/>
            <person name="Waters E."/>
            <person name="Wood A."/>
            <person name="Yang L."/>
            <person name="Cove D."/>
            <person name="Cuming A."/>
            <person name="Hasebe M."/>
            <person name="Lucas S."/>
            <person name="Mishler D.B."/>
            <person name="Reski R."/>
            <person name="Grigoriev I."/>
            <person name="Quatrano R.S."/>
            <person name="Boore J.L."/>
        </authorList>
    </citation>
    <scope>NUCLEOTIDE SEQUENCE [LARGE SCALE GENOMIC DNA]</scope>
    <source>
        <strain evidence="5 6">cv. Gransden 2004</strain>
    </source>
</reference>
<evidence type="ECO:0000313" key="5">
    <source>
        <dbReference type="EnsemblPlants" id="Pp3c3_33990V3.1"/>
    </source>
</evidence>
<organism evidence="4">
    <name type="scientific">Physcomitrium patens</name>
    <name type="common">Spreading-leaved earth moss</name>
    <name type="synonym">Physcomitrella patens</name>
    <dbReference type="NCBI Taxonomy" id="3218"/>
    <lineage>
        <taxon>Eukaryota</taxon>
        <taxon>Viridiplantae</taxon>
        <taxon>Streptophyta</taxon>
        <taxon>Embryophyta</taxon>
        <taxon>Bryophyta</taxon>
        <taxon>Bryophytina</taxon>
        <taxon>Bryopsida</taxon>
        <taxon>Funariidae</taxon>
        <taxon>Funariales</taxon>
        <taxon>Funariaceae</taxon>
        <taxon>Physcomitrium</taxon>
    </lineage>
</organism>
<accession>A0A2K1KX55</accession>
<keyword evidence="2" id="KW-0175">Coiled coil</keyword>
<dbReference type="PANTHER" id="PTHR12499:SF0">
    <property type="entry name" value="OPTIC ATROPHY 3 PROTEIN"/>
    <property type="match status" value="1"/>
</dbReference>
<dbReference type="AlphaFoldDB" id="A0A2K1KX55"/>
<comment type="similarity">
    <text evidence="1">Belongs to the OPA3 family.</text>
</comment>
<dbReference type="Pfam" id="PF07047">
    <property type="entry name" value="OPA3"/>
    <property type="match status" value="1"/>
</dbReference>
<proteinExistence type="inferred from homology"/>
<protein>
    <recommendedName>
        <fullName evidence="7">OPA3-like protein</fullName>
    </recommendedName>
</protein>
<dbReference type="OrthoDB" id="2129069at2759"/>
<evidence type="ECO:0000313" key="6">
    <source>
        <dbReference type="Proteomes" id="UP000006727"/>
    </source>
</evidence>
<dbReference type="EnsemblPlants" id="Pp3c3_33990V3.1">
    <property type="protein sequence ID" value="Pp3c3_33990V3.1"/>
    <property type="gene ID" value="Pp3c3_33990"/>
</dbReference>
<evidence type="ECO:0000256" key="2">
    <source>
        <dbReference type="ARBA" id="ARBA00023054"/>
    </source>
</evidence>